<dbReference type="SUPFAM" id="SSF46894">
    <property type="entry name" value="C-terminal effector domain of the bipartite response regulators"/>
    <property type="match status" value="1"/>
</dbReference>
<evidence type="ECO:0000259" key="3">
    <source>
        <dbReference type="PROSITE" id="PS51833"/>
    </source>
</evidence>
<dbReference type="AlphaFoldDB" id="A0A9E6XXG8"/>
<feature type="domain" description="HDOD" evidence="3">
    <location>
        <begin position="44"/>
        <end position="238"/>
    </location>
</feature>
<evidence type="ECO:0008006" key="6">
    <source>
        <dbReference type="Google" id="ProtNLM"/>
    </source>
</evidence>
<dbReference type="EMBL" id="CP087164">
    <property type="protein sequence ID" value="UGS36229.1"/>
    <property type="molecule type" value="Genomic_DNA"/>
</dbReference>
<accession>A0A9E6XXG8</accession>
<feature type="compositionally biased region" description="Low complexity" evidence="1">
    <location>
        <begin position="1"/>
        <end position="22"/>
    </location>
</feature>
<feature type="domain" description="HTH luxR-type" evidence="2">
    <location>
        <begin position="297"/>
        <end position="362"/>
    </location>
</feature>
<proteinExistence type="predicted"/>
<keyword evidence="5" id="KW-1185">Reference proteome</keyword>
<dbReference type="InterPro" id="IPR006675">
    <property type="entry name" value="HDIG_dom"/>
</dbReference>
<dbReference type="SMART" id="SM00421">
    <property type="entry name" value="HTH_LUXR"/>
    <property type="match status" value="1"/>
</dbReference>
<evidence type="ECO:0000313" key="5">
    <source>
        <dbReference type="Proteomes" id="UP001162834"/>
    </source>
</evidence>
<dbReference type="NCBIfam" id="TIGR00277">
    <property type="entry name" value="HDIG"/>
    <property type="match status" value="1"/>
</dbReference>
<dbReference type="Proteomes" id="UP001162834">
    <property type="component" value="Chromosome"/>
</dbReference>
<feature type="region of interest" description="Disordered" evidence="1">
    <location>
        <begin position="1"/>
        <end position="29"/>
    </location>
</feature>
<dbReference type="Pfam" id="PF08668">
    <property type="entry name" value="HDOD"/>
    <property type="match status" value="1"/>
</dbReference>
<dbReference type="Gene3D" id="1.10.10.10">
    <property type="entry name" value="Winged helix-like DNA-binding domain superfamily/Winged helix DNA-binding domain"/>
    <property type="match status" value="1"/>
</dbReference>
<protein>
    <recommendedName>
        <fullName evidence="6">HDOD domain-containing protein</fullName>
    </recommendedName>
</protein>
<dbReference type="InterPro" id="IPR003607">
    <property type="entry name" value="HD/PDEase_dom"/>
</dbReference>
<evidence type="ECO:0000256" key="1">
    <source>
        <dbReference type="SAM" id="MobiDB-lite"/>
    </source>
</evidence>
<evidence type="ECO:0000313" key="4">
    <source>
        <dbReference type="EMBL" id="UGS36229.1"/>
    </source>
</evidence>
<dbReference type="InterPro" id="IPR000792">
    <property type="entry name" value="Tscrpt_reg_LuxR_C"/>
</dbReference>
<dbReference type="PROSITE" id="PS00622">
    <property type="entry name" value="HTH_LUXR_1"/>
    <property type="match status" value="1"/>
</dbReference>
<dbReference type="InterPro" id="IPR016032">
    <property type="entry name" value="Sig_transdc_resp-reg_C-effctor"/>
</dbReference>
<dbReference type="PANTHER" id="PTHR33525">
    <property type="match status" value="1"/>
</dbReference>
<dbReference type="Pfam" id="PF00196">
    <property type="entry name" value="GerE"/>
    <property type="match status" value="1"/>
</dbReference>
<dbReference type="InterPro" id="IPR036388">
    <property type="entry name" value="WH-like_DNA-bd_sf"/>
</dbReference>
<dbReference type="CDD" id="cd06170">
    <property type="entry name" value="LuxR_C_like"/>
    <property type="match status" value="1"/>
</dbReference>
<name>A0A9E6XXG8_9ACTN</name>
<dbReference type="GO" id="GO:0006355">
    <property type="term" value="P:regulation of DNA-templated transcription"/>
    <property type="evidence" value="ECO:0007669"/>
    <property type="project" value="InterPro"/>
</dbReference>
<dbReference type="RefSeq" id="WP_259315902.1">
    <property type="nucleotide sequence ID" value="NZ_CP087164.1"/>
</dbReference>
<gene>
    <name evidence="4" type="ORF">DSM104329_02629</name>
</gene>
<dbReference type="PROSITE" id="PS50043">
    <property type="entry name" value="HTH_LUXR_2"/>
    <property type="match status" value="1"/>
</dbReference>
<dbReference type="PROSITE" id="PS51833">
    <property type="entry name" value="HDOD"/>
    <property type="match status" value="1"/>
</dbReference>
<dbReference type="InterPro" id="IPR052340">
    <property type="entry name" value="RNase_Y/CdgJ"/>
</dbReference>
<dbReference type="KEGG" id="sbae:DSM104329_02629"/>
<dbReference type="PANTHER" id="PTHR33525:SF3">
    <property type="entry name" value="RIBONUCLEASE Y"/>
    <property type="match status" value="1"/>
</dbReference>
<evidence type="ECO:0000259" key="2">
    <source>
        <dbReference type="PROSITE" id="PS50043"/>
    </source>
</evidence>
<dbReference type="CDD" id="cd00077">
    <property type="entry name" value="HDc"/>
    <property type="match status" value="1"/>
</dbReference>
<dbReference type="GO" id="GO:0003677">
    <property type="term" value="F:DNA binding"/>
    <property type="evidence" value="ECO:0007669"/>
    <property type="project" value="InterPro"/>
</dbReference>
<dbReference type="SUPFAM" id="SSF109604">
    <property type="entry name" value="HD-domain/PDEase-like"/>
    <property type="match status" value="1"/>
</dbReference>
<sequence length="364" mass="39636">MSQNAAAAAAPAPRSASPAQAAGGRHNEGHGRRLTAAFEALESFPALAESRNRLLRVVGQERVSAGDVVAAVESDVALVISVLRLANQVEGRTRGKVESVVKSVELLSPEAVQSLASRARTFDFFERTATWDAAPERFRLHGVATQRAADRLATETGYDERDRLMVTALLHDIGKLVLMHAYPGYPGQVHGQARTPEERIHRERRELGVDHALVGGVLARRWGLPKAVASAIERHHADDGTEDSAYVRLADMLAHYAQGSAVSPTELLKCARIIGLGPAELRTVMYDLPYPQTGRNRAIDPCPLSARELEVLKRLAEGKVYKQIALELQLSTSTVRTHLHNIYGKLGAVDRAQAVLLATERGWL</sequence>
<dbReference type="PRINTS" id="PR00038">
    <property type="entry name" value="HTHLUXR"/>
</dbReference>
<dbReference type="Gene3D" id="1.10.3210.10">
    <property type="entry name" value="Hypothetical protein af1432"/>
    <property type="match status" value="1"/>
</dbReference>
<dbReference type="InterPro" id="IPR013976">
    <property type="entry name" value="HDOD"/>
</dbReference>
<organism evidence="4 5">
    <name type="scientific">Capillimicrobium parvum</name>
    <dbReference type="NCBI Taxonomy" id="2884022"/>
    <lineage>
        <taxon>Bacteria</taxon>
        <taxon>Bacillati</taxon>
        <taxon>Actinomycetota</taxon>
        <taxon>Thermoleophilia</taxon>
        <taxon>Solirubrobacterales</taxon>
        <taxon>Capillimicrobiaceae</taxon>
        <taxon>Capillimicrobium</taxon>
    </lineage>
</organism>
<reference evidence="4" key="1">
    <citation type="journal article" date="2022" name="Int. J. Syst. Evol. Microbiol.">
        <title>Pseudomonas aegrilactucae sp. nov. and Pseudomonas morbosilactucae sp. nov., pathogens causing bacterial rot of lettuce in Japan.</title>
        <authorList>
            <person name="Sawada H."/>
            <person name="Fujikawa T."/>
            <person name="Satou M."/>
        </authorList>
    </citation>
    <scope>NUCLEOTIDE SEQUENCE</scope>
    <source>
        <strain evidence="4">0166_1</strain>
    </source>
</reference>